<dbReference type="Proteomes" id="UP001081071">
    <property type="component" value="Unassembled WGS sequence"/>
</dbReference>
<name>A0ABT4MM99_9NOCA</name>
<evidence type="ECO:0000313" key="3">
    <source>
        <dbReference type="EMBL" id="MCZ4522129.1"/>
    </source>
</evidence>
<dbReference type="PROSITE" id="PS51257">
    <property type="entry name" value="PROKAR_LIPOPROTEIN"/>
    <property type="match status" value="1"/>
</dbReference>
<keyword evidence="1" id="KW-0732">Signal</keyword>
<dbReference type="Gene3D" id="1.10.8.620">
    <property type="entry name" value="ORF12 helical bundle domain-like"/>
    <property type="match status" value="1"/>
</dbReference>
<feature type="domain" description="Beta-lactamase class A catalytic" evidence="2">
    <location>
        <begin position="183"/>
        <end position="296"/>
    </location>
</feature>
<keyword evidence="4" id="KW-1185">Reference proteome</keyword>
<comment type="caution">
    <text evidence="3">The sequence shown here is derived from an EMBL/GenBank/DDBJ whole genome shotgun (WGS) entry which is preliminary data.</text>
</comment>
<feature type="signal peptide" evidence="1">
    <location>
        <begin position="1"/>
        <end position="27"/>
    </location>
</feature>
<dbReference type="PANTHER" id="PTHR35333">
    <property type="entry name" value="BETA-LACTAMASE"/>
    <property type="match status" value="1"/>
</dbReference>
<evidence type="ECO:0000259" key="2">
    <source>
        <dbReference type="Pfam" id="PF13354"/>
    </source>
</evidence>
<proteinExistence type="predicted"/>
<gene>
    <name evidence="3" type="ORF">O4220_26710</name>
</gene>
<dbReference type="GO" id="GO:0016787">
    <property type="term" value="F:hydrolase activity"/>
    <property type="evidence" value="ECO:0007669"/>
    <property type="project" value="UniProtKB-KW"/>
</dbReference>
<sequence>MMTPRTTTRLAGAALVATLTLAGCGGAAEAPSPTSTTTAPAFAVDTSTPVGALNDRILQWINGENAPDPTEVEAVVGPELAEAVAPLGGLVTPLEQLRAGAPNVATGFEAGPDTGVLRFTTAGIPATISTSVGADGKLDGFLARPDTPEISSFDDLDAALSKVAPKYSYSASRLNGGDCEAVYSTNADAVLPLGSVFKLYVLGALTDEIEAGTVRWDEQLTVRDATKSAPSGELQNLPDGTAVSVREAAEKMISLSDNTATDLLMERLGRDRVERQLRVMGHHDPSVMTPMMDTRQFFVIGFGDPNMRAEWSGADPDGRVELLVRADARPLEIDFENFLDNPASADGVEWFANAQDVCAAMGYLASGPAAEENRRILAITPGVQLDAALWPYSGFKGGNAPGDLAGAFLATDASGQDWIVTEQFQAEGAIDLIPSSYAFLVAQEAFALLK</sequence>
<keyword evidence="3" id="KW-0378">Hydrolase</keyword>
<dbReference type="InterPro" id="IPR045155">
    <property type="entry name" value="Beta-lactam_cat"/>
</dbReference>
<accession>A0ABT4MM99</accession>
<dbReference type="EMBL" id="JAPWIJ010000018">
    <property type="protein sequence ID" value="MCZ4522129.1"/>
    <property type="molecule type" value="Genomic_DNA"/>
</dbReference>
<evidence type="ECO:0000313" key="4">
    <source>
        <dbReference type="Proteomes" id="UP001081071"/>
    </source>
</evidence>
<dbReference type="Pfam" id="PF13354">
    <property type="entry name" value="Beta-lactamase2"/>
    <property type="match status" value="1"/>
</dbReference>
<reference evidence="3" key="1">
    <citation type="submission" date="2022-12" db="EMBL/GenBank/DDBJ databases">
        <authorList>
            <person name="Krivoruchko A.V."/>
            <person name="Elkin A."/>
        </authorList>
    </citation>
    <scope>NUCLEOTIDE SEQUENCE</scope>
    <source>
        <strain evidence="3">IEGM 1391</strain>
    </source>
</reference>
<protein>
    <submittedName>
        <fullName evidence="3">Serine hydrolase</fullName>
    </submittedName>
</protein>
<dbReference type="Gene3D" id="3.10.450.280">
    <property type="match status" value="1"/>
</dbReference>
<evidence type="ECO:0000256" key="1">
    <source>
        <dbReference type="SAM" id="SignalP"/>
    </source>
</evidence>
<dbReference type="RefSeq" id="WP_269608568.1">
    <property type="nucleotide sequence ID" value="NZ_JAPWIJ010000018.1"/>
</dbReference>
<dbReference type="InterPro" id="IPR000871">
    <property type="entry name" value="Beta-lactam_class-A"/>
</dbReference>
<dbReference type="SUPFAM" id="SSF56601">
    <property type="entry name" value="beta-lactamase/transpeptidase-like"/>
    <property type="match status" value="1"/>
</dbReference>
<organism evidence="3 4">
    <name type="scientific">Rhodococcus ruber</name>
    <dbReference type="NCBI Taxonomy" id="1830"/>
    <lineage>
        <taxon>Bacteria</taxon>
        <taxon>Bacillati</taxon>
        <taxon>Actinomycetota</taxon>
        <taxon>Actinomycetes</taxon>
        <taxon>Mycobacteriales</taxon>
        <taxon>Nocardiaceae</taxon>
        <taxon>Rhodococcus</taxon>
    </lineage>
</organism>
<dbReference type="InterPro" id="IPR012338">
    <property type="entry name" value="Beta-lactam/transpept-like"/>
</dbReference>
<dbReference type="Gene3D" id="3.40.710.10">
    <property type="entry name" value="DD-peptidase/beta-lactamase superfamily"/>
    <property type="match status" value="1"/>
</dbReference>
<dbReference type="PANTHER" id="PTHR35333:SF5">
    <property type="entry name" value="CONSERVED LIPOPROTEIN LPQF-RELATED"/>
    <property type="match status" value="1"/>
</dbReference>
<feature type="chain" id="PRO_5046232734" evidence="1">
    <location>
        <begin position="28"/>
        <end position="450"/>
    </location>
</feature>